<dbReference type="AlphaFoldDB" id="A0A090ZH57"/>
<keyword evidence="2" id="KW-0812">Transmembrane</keyword>
<dbReference type="STRING" id="44252.DJ90_3147"/>
<keyword evidence="5" id="KW-1185">Reference proteome</keyword>
<evidence type="ECO:0000256" key="1">
    <source>
        <dbReference type="SAM" id="MobiDB-lite"/>
    </source>
</evidence>
<protein>
    <submittedName>
        <fullName evidence="3">Uncharacterized protein</fullName>
    </submittedName>
</protein>
<feature type="compositionally biased region" description="Basic and acidic residues" evidence="1">
    <location>
        <begin position="1"/>
        <end position="12"/>
    </location>
</feature>
<dbReference type="HOGENOM" id="CLU_155211_0_0_9"/>
<reference evidence="3 5" key="1">
    <citation type="submission" date="2014-04" db="EMBL/GenBank/DDBJ databases">
        <authorList>
            <person name="Bishop-Lilly K.A."/>
            <person name="Broomall S.M."/>
            <person name="Chain P.S."/>
            <person name="Chertkov O."/>
            <person name="Coyne S.R."/>
            <person name="Daligault H.E."/>
            <person name="Davenport K.W."/>
            <person name="Erkkila T."/>
            <person name="Frey K.G."/>
            <person name="Gibbons H.S."/>
            <person name="Gu W."/>
            <person name="Jaissle J."/>
            <person name="Johnson S.L."/>
            <person name="Koroleva G.I."/>
            <person name="Ladner J.T."/>
            <person name="Lo C.-C."/>
            <person name="Minogue T.D."/>
            <person name="Munk C."/>
            <person name="Palacios G.F."/>
            <person name="Redden C.L."/>
            <person name="Rosenzweig C.N."/>
            <person name="Scholz M.B."/>
            <person name="Teshima H."/>
            <person name="Xu Y."/>
        </authorList>
    </citation>
    <scope>NUCLEOTIDE SEQUENCE [LARGE SCALE GENOMIC DNA]</scope>
    <source>
        <strain evidence="3 5">8244</strain>
    </source>
</reference>
<name>A0A090ZH57_PAEMA</name>
<sequence length="133" mass="15453">MSERLSRLERYGRGRSKTTPRSRRSRVHLVEKTEKSREKPSPPDHNTTAAEAEVPFEMPRLRTSVSPARAASALTGTEQDVMELPARRELFPSQRLKWTRWFFNSLLYIFVIILVFLLWWGVSDSPWGQSHGL</sequence>
<dbReference type="Proteomes" id="UP000029278">
    <property type="component" value="Unassembled WGS sequence"/>
</dbReference>
<keyword evidence="2" id="KW-0472">Membrane</keyword>
<feature type="compositionally biased region" description="Basic and acidic residues" evidence="1">
    <location>
        <begin position="28"/>
        <end position="42"/>
    </location>
</feature>
<dbReference type="EMBL" id="JMQA01000022">
    <property type="protein sequence ID" value="KFN09555.1"/>
    <property type="molecule type" value="Genomic_DNA"/>
</dbReference>
<feature type="transmembrane region" description="Helical" evidence="2">
    <location>
        <begin position="101"/>
        <end position="122"/>
    </location>
</feature>
<evidence type="ECO:0000256" key="2">
    <source>
        <dbReference type="SAM" id="Phobius"/>
    </source>
</evidence>
<reference evidence="4 6" key="2">
    <citation type="submission" date="2019-11" db="EMBL/GenBank/DDBJ databases">
        <title>Draft genome sequences of five Paenibacillus species of dairy origin.</title>
        <authorList>
            <person name="Olajide A.M."/>
            <person name="Chen S."/>
            <person name="Lapointe G."/>
        </authorList>
    </citation>
    <scope>NUCLEOTIDE SEQUENCE [LARGE SCALE GENOMIC DNA]</scope>
    <source>
        <strain evidence="4 6">3CT49</strain>
    </source>
</reference>
<accession>A0A090ZH57</accession>
<dbReference type="RefSeq" id="WP_036621895.1">
    <property type="nucleotide sequence ID" value="NZ_BGML01000006.1"/>
</dbReference>
<evidence type="ECO:0000313" key="4">
    <source>
        <dbReference type="EMBL" id="MUG22764.1"/>
    </source>
</evidence>
<evidence type="ECO:0000313" key="5">
    <source>
        <dbReference type="Proteomes" id="UP000029278"/>
    </source>
</evidence>
<organism evidence="3 5">
    <name type="scientific">Paenibacillus macerans</name>
    <name type="common">Bacillus macerans</name>
    <dbReference type="NCBI Taxonomy" id="44252"/>
    <lineage>
        <taxon>Bacteria</taxon>
        <taxon>Bacillati</taxon>
        <taxon>Bacillota</taxon>
        <taxon>Bacilli</taxon>
        <taxon>Bacillales</taxon>
        <taxon>Paenibacillaceae</taxon>
        <taxon>Paenibacillus</taxon>
    </lineage>
</organism>
<dbReference type="Proteomes" id="UP000442469">
    <property type="component" value="Unassembled WGS sequence"/>
</dbReference>
<feature type="region of interest" description="Disordered" evidence="1">
    <location>
        <begin position="1"/>
        <end position="56"/>
    </location>
</feature>
<evidence type="ECO:0000313" key="6">
    <source>
        <dbReference type="Proteomes" id="UP000442469"/>
    </source>
</evidence>
<feature type="compositionally biased region" description="Basic residues" evidence="1">
    <location>
        <begin position="13"/>
        <end position="27"/>
    </location>
</feature>
<dbReference type="OrthoDB" id="2621083at2"/>
<keyword evidence="2" id="KW-1133">Transmembrane helix</keyword>
<comment type="caution">
    <text evidence="3">The sequence shown here is derived from an EMBL/GenBank/DDBJ whole genome shotgun (WGS) entry which is preliminary data.</text>
</comment>
<proteinExistence type="predicted"/>
<dbReference type="EMBL" id="WNZZ01000005">
    <property type="protein sequence ID" value="MUG22764.1"/>
    <property type="molecule type" value="Genomic_DNA"/>
</dbReference>
<dbReference type="GeneID" id="77006488"/>
<gene>
    <name evidence="3" type="ORF">DJ90_3147</name>
    <name evidence="4" type="ORF">GNQ08_10110</name>
</gene>
<evidence type="ECO:0000313" key="3">
    <source>
        <dbReference type="EMBL" id="KFN09555.1"/>
    </source>
</evidence>
<dbReference type="PATRIC" id="fig|44252.3.peg.2278"/>